<dbReference type="GO" id="GO:0004407">
    <property type="term" value="F:histone deacetylase activity"/>
    <property type="evidence" value="ECO:0007669"/>
    <property type="project" value="TreeGrafter"/>
</dbReference>
<reference evidence="3 4" key="1">
    <citation type="submission" date="2016-10" db="EMBL/GenBank/DDBJ databases">
        <authorList>
            <person name="de Groot N.N."/>
        </authorList>
    </citation>
    <scope>NUCLEOTIDE SEQUENCE [LARGE SCALE GENOMIC DNA]</scope>
    <source>
        <strain evidence="3 4">DSM 6059</strain>
    </source>
</reference>
<evidence type="ECO:0000259" key="2">
    <source>
        <dbReference type="Pfam" id="PF00850"/>
    </source>
</evidence>
<name>A0A1I1L7L5_9GAMM</name>
<dbReference type="AlphaFoldDB" id="A0A1I1L7L5"/>
<dbReference type="STRING" id="1123010.SAMN02745724_02291"/>
<protein>
    <submittedName>
        <fullName evidence="3">Acetoin utilization deacetylase AcuC</fullName>
    </submittedName>
</protein>
<dbReference type="SUPFAM" id="SSF52768">
    <property type="entry name" value="Arginase/deacetylase"/>
    <property type="match status" value="1"/>
</dbReference>
<dbReference type="PANTHER" id="PTHR10625">
    <property type="entry name" value="HISTONE DEACETYLASE HDAC1-RELATED"/>
    <property type="match status" value="1"/>
</dbReference>
<dbReference type="EMBL" id="FOLO01000015">
    <property type="protein sequence ID" value="SFC69019.1"/>
    <property type="molecule type" value="Genomic_DNA"/>
</dbReference>
<dbReference type="CDD" id="cd11599">
    <property type="entry name" value="HDAC_classII_2"/>
    <property type="match status" value="1"/>
</dbReference>
<dbReference type="InterPro" id="IPR037138">
    <property type="entry name" value="His_deacetylse_dom_sf"/>
</dbReference>
<dbReference type="Pfam" id="PF00850">
    <property type="entry name" value="Hist_deacetyl"/>
    <property type="match status" value="1"/>
</dbReference>
<evidence type="ECO:0000313" key="4">
    <source>
        <dbReference type="Proteomes" id="UP000198862"/>
    </source>
</evidence>
<dbReference type="OrthoDB" id="9808367at2"/>
<feature type="domain" description="Histone deacetylase" evidence="2">
    <location>
        <begin position="20"/>
        <end position="301"/>
    </location>
</feature>
<proteinExistence type="inferred from homology"/>
<organism evidence="3 4">
    <name type="scientific">Pseudoalteromonas denitrificans DSM 6059</name>
    <dbReference type="NCBI Taxonomy" id="1123010"/>
    <lineage>
        <taxon>Bacteria</taxon>
        <taxon>Pseudomonadati</taxon>
        <taxon>Pseudomonadota</taxon>
        <taxon>Gammaproteobacteria</taxon>
        <taxon>Alteromonadales</taxon>
        <taxon>Pseudoalteromonadaceae</taxon>
        <taxon>Pseudoalteromonas</taxon>
    </lineage>
</organism>
<comment type="similarity">
    <text evidence="1">Belongs to the histone deacetylase family.</text>
</comment>
<dbReference type="RefSeq" id="WP_091983776.1">
    <property type="nucleotide sequence ID" value="NZ_FOLO01000015.1"/>
</dbReference>
<dbReference type="PANTHER" id="PTHR10625:SF10">
    <property type="entry name" value="HISTONE DEACETYLASE HDAC1"/>
    <property type="match status" value="1"/>
</dbReference>
<dbReference type="PRINTS" id="PR01270">
    <property type="entry name" value="HDASUPER"/>
</dbReference>
<sequence>MRTAIIYHPDCRKHKMTPDHPESTMRLDAIQDRLLASGLDIAVPQLLTPKATDEDILRVHKKVYVDFVKNKIPKAGLIDLDGDTWLCKDSFKAAERAAGSGIYAVEQILSGQLDSAFCAIRPPGHHANEDVSSGFCIFNNVAIAVKYAQEQGIKRIAILDIDVHHGNGTQDIFEQDDNVLFCSIFQHPFYPNTPIKNTKTIINTPLKAGLGGDDFKRSITDSWLPAINRFSPELIVISAGFDGHLEDDMGQLVLVEADYAWFTDKIVKLSKEINCKGIVSMLEGGYDLSSLGRSVAVHIKSLAEV</sequence>
<dbReference type="InterPro" id="IPR023801">
    <property type="entry name" value="His_deacetylse_dom"/>
</dbReference>
<evidence type="ECO:0000256" key="1">
    <source>
        <dbReference type="ARBA" id="ARBA00005947"/>
    </source>
</evidence>
<dbReference type="InterPro" id="IPR023696">
    <property type="entry name" value="Ureohydrolase_dom_sf"/>
</dbReference>
<gene>
    <name evidence="3" type="ORF">SAMN02745724_02291</name>
</gene>
<dbReference type="GO" id="GO:0040029">
    <property type="term" value="P:epigenetic regulation of gene expression"/>
    <property type="evidence" value="ECO:0007669"/>
    <property type="project" value="TreeGrafter"/>
</dbReference>
<dbReference type="InterPro" id="IPR000286">
    <property type="entry name" value="HDACs"/>
</dbReference>
<dbReference type="Proteomes" id="UP000198862">
    <property type="component" value="Unassembled WGS sequence"/>
</dbReference>
<evidence type="ECO:0000313" key="3">
    <source>
        <dbReference type="EMBL" id="SFC69019.1"/>
    </source>
</evidence>
<dbReference type="Gene3D" id="3.40.800.20">
    <property type="entry name" value="Histone deacetylase domain"/>
    <property type="match status" value="1"/>
</dbReference>
<keyword evidence="4" id="KW-1185">Reference proteome</keyword>
<accession>A0A1I1L7L5</accession>